<reference evidence="5 6" key="2">
    <citation type="submission" date="2018-04" db="EMBL/GenBank/DDBJ databases">
        <title>Thauera lacus sp. nov., isolated from an saline lake in Inner Mongolia, China.</title>
        <authorList>
            <person name="Liang Q.-Y."/>
        </authorList>
    </citation>
    <scope>NUCLEOTIDE SEQUENCE [LARGE SCALE GENOMIC DNA]</scope>
    <source>
        <strain evidence="5 6">D20</strain>
    </source>
</reference>
<dbReference type="PROSITE" id="PS00683">
    <property type="entry name" value="RHODANESE_2"/>
    <property type="match status" value="1"/>
</dbReference>
<keyword evidence="1" id="KW-0677">Repeat</keyword>
<dbReference type="InterPro" id="IPR051126">
    <property type="entry name" value="Thiosulfate_sulfurtransferase"/>
</dbReference>
<comment type="caution">
    <text evidence="5">The sequence shown here is derived from an EMBL/GenBank/DDBJ whole genome shotgun (WGS) entry which is preliminary data.</text>
</comment>
<dbReference type="OrthoDB" id="9781034at2"/>
<dbReference type="EMBL" id="PZKC01000003">
    <property type="protein sequence ID" value="PTD97271.1"/>
    <property type="molecule type" value="Genomic_DNA"/>
</dbReference>
<dbReference type="RefSeq" id="WP_107492473.1">
    <property type="nucleotide sequence ID" value="NZ_PZKC01000003.1"/>
</dbReference>
<feature type="domain" description="Rhodanese" evidence="4">
    <location>
        <begin position="182"/>
        <end position="293"/>
    </location>
</feature>
<proteinExistence type="predicted"/>
<dbReference type="AlphaFoldDB" id="A0A2T4IHM9"/>
<dbReference type="InterPro" id="IPR036873">
    <property type="entry name" value="Rhodanese-like_dom_sf"/>
</dbReference>
<dbReference type="PANTHER" id="PTHR43855:SF1">
    <property type="entry name" value="THIOSULFATE SULFURTRANSFERASE"/>
    <property type="match status" value="1"/>
</dbReference>
<name>A0A2T4IHM9_9RHOO</name>
<dbReference type="InterPro" id="IPR001763">
    <property type="entry name" value="Rhodanese-like_dom"/>
</dbReference>
<dbReference type="PANTHER" id="PTHR43855">
    <property type="entry name" value="THIOSULFATE SULFURTRANSFERASE"/>
    <property type="match status" value="1"/>
</dbReference>
<dbReference type="GO" id="GO:0004792">
    <property type="term" value="F:thiosulfate-cyanide sulfurtransferase activity"/>
    <property type="evidence" value="ECO:0007669"/>
    <property type="project" value="InterPro"/>
</dbReference>
<keyword evidence="2 5" id="KW-0808">Transferase</keyword>
<dbReference type="InterPro" id="IPR001307">
    <property type="entry name" value="Thiosulphate_STrfase_CS"/>
</dbReference>
<organism evidence="5 6">
    <name type="scientific">Pseudothauera lacus</name>
    <dbReference type="NCBI Taxonomy" id="2136175"/>
    <lineage>
        <taxon>Bacteria</taxon>
        <taxon>Pseudomonadati</taxon>
        <taxon>Pseudomonadota</taxon>
        <taxon>Betaproteobacteria</taxon>
        <taxon>Rhodocyclales</taxon>
        <taxon>Zoogloeaceae</taxon>
        <taxon>Pseudothauera</taxon>
    </lineage>
</organism>
<dbReference type="PROSITE" id="PS50206">
    <property type="entry name" value="RHODANESE_3"/>
    <property type="match status" value="2"/>
</dbReference>
<dbReference type="Proteomes" id="UP000241193">
    <property type="component" value="Unassembled WGS sequence"/>
</dbReference>
<dbReference type="Gene3D" id="3.40.250.10">
    <property type="entry name" value="Rhodanese-like domain"/>
    <property type="match status" value="2"/>
</dbReference>
<feature type="domain" description="Rhodanese" evidence="4">
    <location>
        <begin position="48"/>
        <end position="152"/>
    </location>
</feature>
<keyword evidence="6" id="KW-1185">Reference proteome</keyword>
<reference evidence="5 6" key="1">
    <citation type="submission" date="2018-03" db="EMBL/GenBank/DDBJ databases">
        <authorList>
            <person name="Keele B.F."/>
        </authorList>
    </citation>
    <scope>NUCLEOTIDE SEQUENCE [LARGE SCALE GENOMIC DNA]</scope>
    <source>
        <strain evidence="5 6">D20</strain>
    </source>
</reference>
<feature type="signal peptide" evidence="3">
    <location>
        <begin position="1"/>
        <end position="30"/>
    </location>
</feature>
<gene>
    <name evidence="5" type="ORF">C8261_04460</name>
</gene>
<evidence type="ECO:0000313" key="5">
    <source>
        <dbReference type="EMBL" id="PTD97271.1"/>
    </source>
</evidence>
<dbReference type="Pfam" id="PF00581">
    <property type="entry name" value="Rhodanese"/>
    <property type="match status" value="2"/>
</dbReference>
<sequence>MLIGRTVRRWCAGLGLFWALSIAGWSSAHAVELPGAIVGADWLARNLGAPGLVVVDARLAEDYELGHIAGAVNIPYSKLFADGYLIPGLGEIRELISAAGIGNHSKVVVYDDGEFIWAARAYWLLETFGVEDVALLDVGFGNWAAGVLPESFDAPVVKRSSFVPSIDHRRLQTKLGTLVAIDDPRRVIIDGRSAAEYRGEESLASRYGHVPSAVHYSWSNNYVRTPSGNRMRPLNELAPLYGALERDKPVIVYCNGGAHSALNYIVLQALGYQVSVYDGSWFEWGNDGTLPIVNPSAR</sequence>
<dbReference type="CDD" id="cd01449">
    <property type="entry name" value="TST_Repeat_2"/>
    <property type="match status" value="1"/>
</dbReference>
<evidence type="ECO:0000256" key="2">
    <source>
        <dbReference type="RuleBase" id="RU000507"/>
    </source>
</evidence>
<evidence type="ECO:0000256" key="1">
    <source>
        <dbReference type="ARBA" id="ARBA00022737"/>
    </source>
</evidence>
<feature type="chain" id="PRO_5015394403" description="Sulfurtransferase" evidence="3">
    <location>
        <begin position="31"/>
        <end position="298"/>
    </location>
</feature>
<evidence type="ECO:0000259" key="4">
    <source>
        <dbReference type="PROSITE" id="PS50206"/>
    </source>
</evidence>
<dbReference type="CDD" id="cd01448">
    <property type="entry name" value="TST_Repeat_1"/>
    <property type="match status" value="1"/>
</dbReference>
<dbReference type="SUPFAM" id="SSF52821">
    <property type="entry name" value="Rhodanese/Cell cycle control phosphatase"/>
    <property type="match status" value="2"/>
</dbReference>
<keyword evidence="3" id="KW-0732">Signal</keyword>
<protein>
    <recommendedName>
        <fullName evidence="2">Sulfurtransferase</fullName>
    </recommendedName>
</protein>
<evidence type="ECO:0000313" key="6">
    <source>
        <dbReference type="Proteomes" id="UP000241193"/>
    </source>
</evidence>
<accession>A0A2T4IHM9</accession>
<evidence type="ECO:0000256" key="3">
    <source>
        <dbReference type="SAM" id="SignalP"/>
    </source>
</evidence>
<dbReference type="SMART" id="SM00450">
    <property type="entry name" value="RHOD"/>
    <property type="match status" value="2"/>
</dbReference>